<dbReference type="GO" id="GO:0003729">
    <property type="term" value="F:mRNA binding"/>
    <property type="evidence" value="ECO:0007669"/>
    <property type="project" value="TreeGrafter"/>
</dbReference>
<protein>
    <submittedName>
        <fullName evidence="4">RNA and export factor-binding protein 2</fullName>
    </submittedName>
</protein>
<dbReference type="EMBL" id="BT121242">
    <property type="protein sequence ID" value="ADD38172.1"/>
    <property type="molecule type" value="mRNA"/>
</dbReference>
<proteinExistence type="evidence at transcript level"/>
<dbReference type="CDD" id="cd12680">
    <property type="entry name" value="RRM_THOC4"/>
    <property type="match status" value="1"/>
</dbReference>
<feature type="domain" description="RRM" evidence="3">
    <location>
        <begin position="66"/>
        <end position="143"/>
    </location>
</feature>
<gene>
    <name evidence="4" type="primary">REFP2</name>
</gene>
<evidence type="ECO:0000256" key="2">
    <source>
        <dbReference type="PROSITE-ProRule" id="PRU00176"/>
    </source>
</evidence>
<dbReference type="OrthoDB" id="1049195at2759"/>
<dbReference type="SUPFAM" id="SSF54928">
    <property type="entry name" value="RNA-binding domain, RBD"/>
    <property type="match status" value="1"/>
</dbReference>
<dbReference type="SMART" id="SM00360">
    <property type="entry name" value="RRM"/>
    <property type="match status" value="1"/>
</dbReference>
<dbReference type="InterPro" id="IPR012677">
    <property type="entry name" value="Nucleotide-bd_a/b_plait_sf"/>
</dbReference>
<dbReference type="InterPro" id="IPR035979">
    <property type="entry name" value="RBD_domain_sf"/>
</dbReference>
<keyword evidence="1 2" id="KW-0694">RNA-binding</keyword>
<dbReference type="Pfam" id="PF00076">
    <property type="entry name" value="RRM_1"/>
    <property type="match status" value="1"/>
</dbReference>
<dbReference type="InterPro" id="IPR000504">
    <property type="entry name" value="RRM_dom"/>
</dbReference>
<name>D3PHY6_LEPSM</name>
<dbReference type="PROSITE" id="PS50102">
    <property type="entry name" value="RRM"/>
    <property type="match status" value="1"/>
</dbReference>
<accession>D3PHY6</accession>
<evidence type="ECO:0000259" key="3">
    <source>
        <dbReference type="PROSITE" id="PS50102"/>
    </source>
</evidence>
<dbReference type="PANTHER" id="PTHR19965:SF82">
    <property type="entry name" value="THO COMPLEX SUBUNIT 4"/>
    <property type="match status" value="1"/>
</dbReference>
<dbReference type="PANTHER" id="PTHR19965">
    <property type="entry name" value="RNA AND EXPORT FACTOR BINDING PROTEIN"/>
    <property type="match status" value="1"/>
</dbReference>
<dbReference type="GO" id="GO:0005634">
    <property type="term" value="C:nucleus"/>
    <property type="evidence" value="ECO:0007669"/>
    <property type="project" value="TreeGrafter"/>
</dbReference>
<organism evidence="4">
    <name type="scientific">Lepeophtheirus salmonis</name>
    <name type="common">Salmon louse</name>
    <name type="synonym">Caligus salmonis</name>
    <dbReference type="NCBI Taxonomy" id="72036"/>
    <lineage>
        <taxon>Eukaryota</taxon>
        <taxon>Metazoa</taxon>
        <taxon>Ecdysozoa</taxon>
        <taxon>Arthropoda</taxon>
        <taxon>Crustacea</taxon>
        <taxon>Multicrustacea</taxon>
        <taxon>Hexanauplia</taxon>
        <taxon>Copepoda</taxon>
        <taxon>Siphonostomatoida</taxon>
        <taxon>Caligidae</taxon>
        <taxon>Lepeophtheirus</taxon>
    </lineage>
</organism>
<evidence type="ECO:0000313" key="4">
    <source>
        <dbReference type="EMBL" id="ADD38172.1"/>
    </source>
</evidence>
<dbReference type="GO" id="GO:0006406">
    <property type="term" value="P:mRNA export from nucleus"/>
    <property type="evidence" value="ECO:0007669"/>
    <property type="project" value="TreeGrafter"/>
</dbReference>
<reference evidence="4" key="1">
    <citation type="submission" date="2010-03" db="EMBL/GenBank/DDBJ databases">
        <title>Atlantic Lepeophtheirus salmonis ESTs and full-length cDNAs.</title>
        <authorList>
            <person name="Yasuike M."/>
            <person name="von Schalburg K."/>
            <person name="Cooper G."/>
            <person name="Leong J."/>
            <person name="Nilsen F."/>
            <person name="Jones S.R.M."/>
            <person name="Koop B.F."/>
        </authorList>
    </citation>
    <scope>NUCLEOTIDE SEQUENCE</scope>
    <source>
        <strain evidence="4">Atlantic form</strain>
        <tissue evidence="4">Mixed tissue</tissue>
    </source>
</reference>
<evidence type="ECO:0000256" key="1">
    <source>
        <dbReference type="ARBA" id="ARBA00022884"/>
    </source>
</evidence>
<sequence>MNVSLDDYIKQNKAPIRGRSFKGPNPKISLRARSKIAAFKSPRRTFSIQRQNFIRTPPKLLPSSPAKLHILNLHFGVSDNDIKELFSEFGVIKKSAVHYDKSGRSLGTAEVIFVSLASALKAKNHYNNVPLDGRPMQIELVGSTTLLSPKAALSKSSPVKSRFPIVRGRASRINNTRPVSNGLARNLKDRFNAKKFTPSGFGGKKVFKKKVVTKEQLDMELAQYKETN</sequence>
<dbReference type="InterPro" id="IPR051229">
    <property type="entry name" value="ALYREF_mRNA_export"/>
</dbReference>
<dbReference type="Gene3D" id="3.30.70.330">
    <property type="match status" value="1"/>
</dbReference>
<dbReference type="AlphaFoldDB" id="D3PHY6"/>